<evidence type="ECO:0000256" key="1">
    <source>
        <dbReference type="ARBA" id="ARBA00010515"/>
    </source>
</evidence>
<gene>
    <name evidence="5" type="ORF">RSO01_13770</name>
</gene>
<sequence>MPKAGGNKHEERHHMTATQLDSLVTLLRSRAAPPDYDVAQARTRFEKTAVFLGGAPDAKCEKVDAGGVPAEWVSAPGCDTGRAILYLHGGGYAIGSLNTHRRLAYDISATSAAKVLLIDYRLAPEHPFPAAVDDATSAWRWLLQQGFATNRLAIAGDSAGGGLTIATLVNLRDKKLGLPACAAALSPWVDLEGLGNSITTRAAQDPMVQKDGLLWMAKMYLNGKDPKTPLAAPLHADMKDLPPVLIQVGSAETLLDDAIRIAEKMHAAGVDARLTIWPNMLHVFPLFAPVLSEGRDGCIEIGNFIRSKTA</sequence>
<dbReference type="PANTHER" id="PTHR48081">
    <property type="entry name" value="AB HYDROLASE SUPERFAMILY PROTEIN C4A8.06C"/>
    <property type="match status" value="1"/>
</dbReference>
<dbReference type="RefSeq" id="WP_147147556.1">
    <property type="nucleotide sequence ID" value="NZ_BKAJ01000026.1"/>
</dbReference>
<evidence type="ECO:0000256" key="2">
    <source>
        <dbReference type="ARBA" id="ARBA00022801"/>
    </source>
</evidence>
<dbReference type="Pfam" id="PF07859">
    <property type="entry name" value="Abhydrolase_3"/>
    <property type="match status" value="1"/>
</dbReference>
<feature type="active site" evidence="3">
    <location>
        <position position="158"/>
    </location>
</feature>
<comment type="caution">
    <text evidence="5">The sequence shown here is derived from an EMBL/GenBank/DDBJ whole genome shotgun (WGS) entry which is preliminary data.</text>
</comment>
<accession>A0A512N6E8</accession>
<dbReference type="InterPro" id="IPR029058">
    <property type="entry name" value="AB_hydrolase_fold"/>
</dbReference>
<comment type="similarity">
    <text evidence="1">Belongs to the 'GDXG' lipolytic enzyme family.</text>
</comment>
<dbReference type="GO" id="GO:0004806">
    <property type="term" value="F:triacylglycerol lipase activity"/>
    <property type="evidence" value="ECO:0007669"/>
    <property type="project" value="TreeGrafter"/>
</dbReference>
<feature type="domain" description="Alpha/beta hydrolase fold-3" evidence="4">
    <location>
        <begin position="84"/>
        <end position="285"/>
    </location>
</feature>
<name>A0A512N6E8_9HYPH</name>
<dbReference type="InterPro" id="IPR002168">
    <property type="entry name" value="Lipase_GDXG_HIS_AS"/>
</dbReference>
<evidence type="ECO:0000259" key="4">
    <source>
        <dbReference type="Pfam" id="PF07859"/>
    </source>
</evidence>
<dbReference type="PROSITE" id="PS01173">
    <property type="entry name" value="LIPASE_GDXG_HIS"/>
    <property type="match status" value="1"/>
</dbReference>
<dbReference type="SUPFAM" id="SSF53474">
    <property type="entry name" value="alpha/beta-Hydrolases"/>
    <property type="match status" value="1"/>
</dbReference>
<dbReference type="Proteomes" id="UP000321058">
    <property type="component" value="Unassembled WGS sequence"/>
</dbReference>
<dbReference type="OrthoDB" id="9806180at2"/>
<dbReference type="AlphaFoldDB" id="A0A512N6E8"/>
<evidence type="ECO:0000313" key="5">
    <source>
        <dbReference type="EMBL" id="GEP54211.1"/>
    </source>
</evidence>
<evidence type="ECO:0000313" key="6">
    <source>
        <dbReference type="Proteomes" id="UP000321058"/>
    </source>
</evidence>
<organism evidence="5 6">
    <name type="scientific">Reyranella soli</name>
    <dbReference type="NCBI Taxonomy" id="1230389"/>
    <lineage>
        <taxon>Bacteria</taxon>
        <taxon>Pseudomonadati</taxon>
        <taxon>Pseudomonadota</taxon>
        <taxon>Alphaproteobacteria</taxon>
        <taxon>Hyphomicrobiales</taxon>
        <taxon>Reyranellaceae</taxon>
        <taxon>Reyranella</taxon>
    </lineage>
</organism>
<evidence type="ECO:0000256" key="3">
    <source>
        <dbReference type="PROSITE-ProRule" id="PRU10038"/>
    </source>
</evidence>
<dbReference type="PROSITE" id="PS01174">
    <property type="entry name" value="LIPASE_GDXG_SER"/>
    <property type="match status" value="1"/>
</dbReference>
<dbReference type="InterPro" id="IPR050300">
    <property type="entry name" value="GDXG_lipolytic_enzyme"/>
</dbReference>
<dbReference type="Gene3D" id="3.40.50.1820">
    <property type="entry name" value="alpha/beta hydrolase"/>
    <property type="match status" value="1"/>
</dbReference>
<dbReference type="EMBL" id="BKAJ01000026">
    <property type="protein sequence ID" value="GEP54211.1"/>
    <property type="molecule type" value="Genomic_DNA"/>
</dbReference>
<keyword evidence="6" id="KW-1185">Reference proteome</keyword>
<dbReference type="InterPro" id="IPR013094">
    <property type="entry name" value="AB_hydrolase_3"/>
</dbReference>
<protein>
    <submittedName>
        <fullName evidence="5">Lipase</fullName>
    </submittedName>
</protein>
<dbReference type="InterPro" id="IPR033140">
    <property type="entry name" value="Lipase_GDXG_put_SER_AS"/>
</dbReference>
<dbReference type="PANTHER" id="PTHR48081:SF30">
    <property type="entry name" value="ACETYL-HYDROLASE LIPR-RELATED"/>
    <property type="match status" value="1"/>
</dbReference>
<proteinExistence type="inferred from homology"/>
<reference evidence="5 6" key="1">
    <citation type="submission" date="2019-07" db="EMBL/GenBank/DDBJ databases">
        <title>Whole genome shotgun sequence of Reyranella soli NBRC 108950.</title>
        <authorList>
            <person name="Hosoyama A."/>
            <person name="Uohara A."/>
            <person name="Ohji S."/>
            <person name="Ichikawa N."/>
        </authorList>
    </citation>
    <scope>NUCLEOTIDE SEQUENCE [LARGE SCALE GENOMIC DNA]</scope>
    <source>
        <strain evidence="5 6">NBRC 108950</strain>
    </source>
</reference>
<keyword evidence="2" id="KW-0378">Hydrolase</keyword>